<dbReference type="Proteomes" id="UP000186868">
    <property type="component" value="Unassembled WGS sequence"/>
</dbReference>
<dbReference type="OrthoDB" id="423042at2"/>
<accession>A0A1U7HQ23</accession>
<organism evidence="1 2">
    <name type="scientific">Hydrococcus rivularis NIES-593</name>
    <dbReference type="NCBI Taxonomy" id="1921803"/>
    <lineage>
        <taxon>Bacteria</taxon>
        <taxon>Bacillati</taxon>
        <taxon>Cyanobacteriota</taxon>
        <taxon>Cyanophyceae</taxon>
        <taxon>Pleurocapsales</taxon>
        <taxon>Hydrococcaceae</taxon>
        <taxon>Hydrococcus</taxon>
    </lineage>
</organism>
<dbReference type="AlphaFoldDB" id="A0A1U7HQ23"/>
<keyword evidence="2" id="KW-1185">Reference proteome</keyword>
<proteinExistence type="predicted"/>
<evidence type="ECO:0000313" key="1">
    <source>
        <dbReference type="EMBL" id="OKH25686.1"/>
    </source>
</evidence>
<sequence length="207" mass="23526">MTNYRTRLTLSPVGLSFTFGKEPTYIAKLYNWSYHFNDGSRLVGRVRGKLGEDGNTLVEPTDLVAEYIGTDGQSVLLSWQERDFATFEATLDGTNLLVVASSDRFVENSICIVSSESSPRAQVTHWGIQLLKEEFNREAWSLAPSISPSPAVKESLVLDWVFSPLFPFWQVSFNLWLPFPRLSYHWTFNPCFPFFPSLRLKKATASI</sequence>
<reference evidence="1 2" key="1">
    <citation type="submission" date="2016-11" db="EMBL/GenBank/DDBJ databases">
        <title>Draft Genome Sequences of Nine Cyanobacterial Strains from Diverse Habitats.</title>
        <authorList>
            <person name="Zhu T."/>
            <person name="Hou S."/>
            <person name="Lu X."/>
            <person name="Hess W.R."/>
        </authorList>
    </citation>
    <scope>NUCLEOTIDE SEQUENCE [LARGE SCALE GENOMIC DNA]</scope>
    <source>
        <strain evidence="1 2">NIES-593</strain>
    </source>
</reference>
<name>A0A1U7HQ23_9CYAN</name>
<gene>
    <name evidence="1" type="ORF">NIES593_04980</name>
</gene>
<protein>
    <submittedName>
        <fullName evidence="1">Uncharacterized protein</fullName>
    </submittedName>
</protein>
<comment type="caution">
    <text evidence="1">The sequence shown here is derived from an EMBL/GenBank/DDBJ whole genome shotgun (WGS) entry which is preliminary data.</text>
</comment>
<dbReference type="RefSeq" id="WP_073598521.1">
    <property type="nucleotide sequence ID" value="NZ_MRCB01000003.1"/>
</dbReference>
<dbReference type="EMBL" id="MRCB01000003">
    <property type="protein sequence ID" value="OKH25686.1"/>
    <property type="molecule type" value="Genomic_DNA"/>
</dbReference>
<evidence type="ECO:0000313" key="2">
    <source>
        <dbReference type="Proteomes" id="UP000186868"/>
    </source>
</evidence>